<dbReference type="OrthoDB" id="1612078at2759"/>
<dbReference type="InterPro" id="IPR056948">
    <property type="entry name" value="PNGaseA_N"/>
</dbReference>
<dbReference type="PANTHER" id="PTHR31104">
    <property type="entry name" value="PEPTIDE-N4-(N-ACETYL-BETA-GLUCOSAMINYL)ASPARAGINE AMIDASE A PROTEIN"/>
    <property type="match status" value="1"/>
</dbReference>
<feature type="transmembrane region" description="Helical" evidence="1">
    <location>
        <begin position="36"/>
        <end position="60"/>
    </location>
</feature>
<organism evidence="3 4">
    <name type="scientific">Lepidopterella palustris CBS 459.81</name>
    <dbReference type="NCBI Taxonomy" id="1314670"/>
    <lineage>
        <taxon>Eukaryota</taxon>
        <taxon>Fungi</taxon>
        <taxon>Dikarya</taxon>
        <taxon>Ascomycota</taxon>
        <taxon>Pezizomycotina</taxon>
        <taxon>Dothideomycetes</taxon>
        <taxon>Pleosporomycetidae</taxon>
        <taxon>Mytilinidiales</taxon>
        <taxon>Argynnaceae</taxon>
        <taxon>Lepidopterella</taxon>
    </lineage>
</organism>
<evidence type="ECO:0000313" key="4">
    <source>
        <dbReference type="Proteomes" id="UP000250266"/>
    </source>
</evidence>
<dbReference type="Proteomes" id="UP000250266">
    <property type="component" value="Unassembled WGS sequence"/>
</dbReference>
<dbReference type="Pfam" id="PF25156">
    <property type="entry name" value="PNGase_A_C"/>
    <property type="match status" value="1"/>
</dbReference>
<evidence type="ECO:0000313" key="3">
    <source>
        <dbReference type="EMBL" id="OCK81792.1"/>
    </source>
</evidence>
<reference evidence="3 4" key="1">
    <citation type="journal article" date="2016" name="Nat. Commun.">
        <title>Ectomycorrhizal ecology is imprinted in the genome of the dominant symbiotic fungus Cenococcum geophilum.</title>
        <authorList>
            <consortium name="DOE Joint Genome Institute"/>
            <person name="Peter M."/>
            <person name="Kohler A."/>
            <person name="Ohm R.A."/>
            <person name="Kuo A."/>
            <person name="Krutzmann J."/>
            <person name="Morin E."/>
            <person name="Arend M."/>
            <person name="Barry K.W."/>
            <person name="Binder M."/>
            <person name="Choi C."/>
            <person name="Clum A."/>
            <person name="Copeland A."/>
            <person name="Grisel N."/>
            <person name="Haridas S."/>
            <person name="Kipfer T."/>
            <person name="LaButti K."/>
            <person name="Lindquist E."/>
            <person name="Lipzen A."/>
            <person name="Maire R."/>
            <person name="Meier B."/>
            <person name="Mihaltcheva S."/>
            <person name="Molinier V."/>
            <person name="Murat C."/>
            <person name="Poggeler S."/>
            <person name="Quandt C.A."/>
            <person name="Sperisen C."/>
            <person name="Tritt A."/>
            <person name="Tisserant E."/>
            <person name="Crous P.W."/>
            <person name="Henrissat B."/>
            <person name="Nehls U."/>
            <person name="Egli S."/>
            <person name="Spatafora J.W."/>
            <person name="Grigoriev I.V."/>
            <person name="Martin F.M."/>
        </authorList>
    </citation>
    <scope>NUCLEOTIDE SEQUENCE [LARGE SCALE GENOMIC DNA]</scope>
    <source>
        <strain evidence="3 4">CBS 459.81</strain>
    </source>
</reference>
<dbReference type="Pfam" id="PF12222">
    <property type="entry name" value="PNGaseA"/>
    <property type="match status" value="1"/>
</dbReference>
<sequence>MGDDRVFSVSLNGGNKATDLGGNGKTAHRHTGVVDIFRPLLCSILILIPLTCSVLAYLTARGQPDLPSFKSLASRALDQSSSFLDVFQVSPPVLSPAESGCAQTLMVHSFAFSYGQPFVGEYTPPSCDFNRVTFNLTVTSAGRQFDRLALMYFNDTEIFRTSTAEPTSAGIRWTYLKDMTNYLVLFKEPQKIIFDLGNLIDSTYTAAFNTTLTANFFVEEEAMAPADVIFPISARQSASNGPSAFSVPAQNATNTLTLPQNIRKAVFSISACGQSAEEFWWSNVLSSDTLSFPDIGALYGYSPFRELQLYIDGMLAGVAWPFPVIFTGGVVPGFWRPVVGIDAFDLREDEIDISPFLPLLCDGKEHTFEIRVAGLDDDGNGHVTFTETVGSYWIVTGKVFLWLDASDWITTGSDLVSVVPDPALRLSSSVQALANGTNTTLSYSVEVQRHLSFTSTILTSQGPSISSWQQVLTYSNSGNFSDKGNVQATDQKTNGFDISSNGYSRVYGYPLWVYSAFATFPDGNFSIAANMDRSKNLQVIGQLAFPSSLRTFNSSGLAKLNFAAFPGTSSNNRQNGTATYLAAPSQSKSYSWGSTEQDLFFAGVEGSVSTIQSGAPTIKGSIELYHRHVLATNGTIVEDEETLVGQTFSNSYPPLTGDEQSFARLDIKSILGRGPA</sequence>
<keyword evidence="4" id="KW-1185">Reference proteome</keyword>
<keyword evidence="1" id="KW-0472">Membrane</keyword>
<keyword evidence="1" id="KW-1133">Transmembrane helix</keyword>
<accession>A0A8E2ED56</accession>
<dbReference type="InterPro" id="IPR021102">
    <property type="entry name" value="PNGase_A"/>
</dbReference>
<evidence type="ECO:0000256" key="1">
    <source>
        <dbReference type="SAM" id="Phobius"/>
    </source>
</evidence>
<keyword evidence="1" id="KW-0812">Transmembrane</keyword>
<feature type="domain" description="Peptide N-acetyl-beta-D-glucosaminyl asparaginase amidase A N-terminal" evidence="2">
    <location>
        <begin position="98"/>
        <end position="411"/>
    </location>
</feature>
<name>A0A8E2ED56_9PEZI</name>
<proteinExistence type="predicted"/>
<dbReference type="AlphaFoldDB" id="A0A8E2ED56"/>
<gene>
    <name evidence="3" type="ORF">K432DRAFT_294695</name>
</gene>
<evidence type="ECO:0000259" key="2">
    <source>
        <dbReference type="Pfam" id="PF12222"/>
    </source>
</evidence>
<dbReference type="EMBL" id="KV744908">
    <property type="protein sequence ID" value="OCK81792.1"/>
    <property type="molecule type" value="Genomic_DNA"/>
</dbReference>
<protein>
    <recommendedName>
        <fullName evidence="2">Peptide N-acetyl-beta-D-glucosaminyl asparaginase amidase A N-terminal domain-containing protein</fullName>
    </recommendedName>
</protein>